<proteinExistence type="predicted"/>
<dbReference type="Proteomes" id="UP000616724">
    <property type="component" value="Unassembled WGS sequence"/>
</dbReference>
<dbReference type="GO" id="GO:0016787">
    <property type="term" value="F:hydrolase activity"/>
    <property type="evidence" value="ECO:0007669"/>
    <property type="project" value="UniProtKB-ARBA"/>
</dbReference>
<dbReference type="InterPro" id="IPR017850">
    <property type="entry name" value="Alkaline_phosphatase_core_sf"/>
</dbReference>
<dbReference type="SUPFAM" id="SSF53649">
    <property type="entry name" value="Alkaline phosphatase-like"/>
    <property type="match status" value="1"/>
</dbReference>
<dbReference type="Pfam" id="PF01663">
    <property type="entry name" value="Phosphodiest"/>
    <property type="match status" value="1"/>
</dbReference>
<accession>A0A8J3W4F5</accession>
<organism evidence="1 2">
    <name type="scientific">Planobispora longispora</name>
    <dbReference type="NCBI Taxonomy" id="28887"/>
    <lineage>
        <taxon>Bacteria</taxon>
        <taxon>Bacillati</taxon>
        <taxon>Actinomycetota</taxon>
        <taxon>Actinomycetes</taxon>
        <taxon>Streptosporangiales</taxon>
        <taxon>Streptosporangiaceae</taxon>
        <taxon>Planobispora</taxon>
    </lineage>
</organism>
<sequence length="371" mass="39308">MSPLVPAYGEASLADLSASLLAVLGMDSANPLGLAPAERILLFLVDGLGAELLRAHPETAPFLSSRLDRTLTAGFPATTATSLGTLGTGLPPGEHGMLGYQVAVPGAGHLFNCLRWTTPGEPIEPEDWQPTPTVFERAAAAGISASYVGPAYFEGTGFNRAVYRGVRFIGADEVDDRIEGVRRALAEPRAHVTVYYGDLDSFGHLCGWGSPEWLDQLALVDRMAERLAGTLPPGSAMYVTADHGMVNAAERVDVDAVPELRRGVALLGGEPRARHVYAAPGAAGAVLETWRGLLAGRAWVASREEAVASGWFGPRVRDEWLPRIGDVVAVPSDDAVIVASEAEPLESSFTGYHGSLTPAEQYVPMLEVSTR</sequence>
<evidence type="ECO:0000313" key="2">
    <source>
        <dbReference type="Proteomes" id="UP000616724"/>
    </source>
</evidence>
<keyword evidence="2" id="KW-1185">Reference proteome</keyword>
<dbReference type="RefSeq" id="WP_203890999.1">
    <property type="nucleotide sequence ID" value="NZ_BOOH01000020.1"/>
</dbReference>
<dbReference type="InterPro" id="IPR002591">
    <property type="entry name" value="Phosphodiest/P_Trfase"/>
</dbReference>
<dbReference type="Gene3D" id="3.40.720.10">
    <property type="entry name" value="Alkaline Phosphatase, subunit A"/>
    <property type="match status" value="1"/>
</dbReference>
<dbReference type="PANTHER" id="PTHR10151">
    <property type="entry name" value="ECTONUCLEOTIDE PYROPHOSPHATASE/PHOSPHODIESTERASE"/>
    <property type="match status" value="1"/>
</dbReference>
<protein>
    <submittedName>
        <fullName evidence="1">Alkaline phosphatase family protein</fullName>
    </submittedName>
</protein>
<gene>
    <name evidence="1" type="ORF">Plo01_28130</name>
</gene>
<evidence type="ECO:0000313" key="1">
    <source>
        <dbReference type="EMBL" id="GIH76384.1"/>
    </source>
</evidence>
<name>A0A8J3W4F5_9ACTN</name>
<reference evidence="1 2" key="1">
    <citation type="submission" date="2021-01" db="EMBL/GenBank/DDBJ databases">
        <title>Whole genome shotgun sequence of Planobispora longispora NBRC 13918.</title>
        <authorList>
            <person name="Komaki H."/>
            <person name="Tamura T."/>
        </authorList>
    </citation>
    <scope>NUCLEOTIDE SEQUENCE [LARGE SCALE GENOMIC DNA]</scope>
    <source>
        <strain evidence="1 2">NBRC 13918</strain>
    </source>
</reference>
<comment type="caution">
    <text evidence="1">The sequence shown here is derived from an EMBL/GenBank/DDBJ whole genome shotgun (WGS) entry which is preliminary data.</text>
</comment>
<dbReference type="PANTHER" id="PTHR10151:SF120">
    <property type="entry name" value="BIS(5'-ADENOSYL)-TRIPHOSPHATASE"/>
    <property type="match status" value="1"/>
</dbReference>
<dbReference type="AlphaFoldDB" id="A0A8J3W4F5"/>
<dbReference type="EMBL" id="BOOH01000020">
    <property type="protein sequence ID" value="GIH76384.1"/>
    <property type="molecule type" value="Genomic_DNA"/>
</dbReference>